<dbReference type="EMBL" id="CAJJDN010000041">
    <property type="protein sequence ID" value="CAD8080791.1"/>
    <property type="molecule type" value="Genomic_DNA"/>
</dbReference>
<protein>
    <submittedName>
        <fullName evidence="1">Uncharacterized protein</fullName>
    </submittedName>
</protein>
<evidence type="ECO:0000313" key="2">
    <source>
        <dbReference type="Proteomes" id="UP000692954"/>
    </source>
</evidence>
<gene>
    <name evidence="1" type="ORF">PSON_ATCC_30995.1.T0410055</name>
</gene>
<dbReference type="OrthoDB" id="298121at2759"/>
<dbReference type="Proteomes" id="UP000692954">
    <property type="component" value="Unassembled WGS sequence"/>
</dbReference>
<evidence type="ECO:0000313" key="1">
    <source>
        <dbReference type="EMBL" id="CAD8080791.1"/>
    </source>
</evidence>
<dbReference type="AlphaFoldDB" id="A0A8S1MQN6"/>
<accession>A0A8S1MQN6</accession>
<organism evidence="1 2">
    <name type="scientific">Paramecium sonneborni</name>
    <dbReference type="NCBI Taxonomy" id="65129"/>
    <lineage>
        <taxon>Eukaryota</taxon>
        <taxon>Sar</taxon>
        <taxon>Alveolata</taxon>
        <taxon>Ciliophora</taxon>
        <taxon>Intramacronucleata</taxon>
        <taxon>Oligohymenophorea</taxon>
        <taxon>Peniculida</taxon>
        <taxon>Parameciidae</taxon>
        <taxon>Paramecium</taxon>
    </lineage>
</organism>
<keyword evidence="2" id="KW-1185">Reference proteome</keyword>
<comment type="caution">
    <text evidence="1">The sequence shown here is derived from an EMBL/GenBank/DDBJ whole genome shotgun (WGS) entry which is preliminary data.</text>
</comment>
<name>A0A8S1MQN6_9CILI</name>
<reference evidence="1" key="1">
    <citation type="submission" date="2021-01" db="EMBL/GenBank/DDBJ databases">
        <authorList>
            <consortium name="Genoscope - CEA"/>
            <person name="William W."/>
        </authorList>
    </citation>
    <scope>NUCLEOTIDE SEQUENCE</scope>
</reference>
<sequence>MGSAVCIQENQNYGNEVIQNSNDVQLNNITFAKEQSSKLDHSNLKHPSLKKKQITQIKVTVPDDPINLSNNQSSILLSEKQEPTTSVFPNYDTNQQGEINHYQNIQLFGREVQQSFKLNSTQKLVSSLQEEVLQQFKEQNSQYSKSQKDDKRQKLLNMNLVEDNLDDYIQYDWKNTKFQLISINDQNLLKKLNSAKTVTKQVKINF</sequence>
<proteinExistence type="predicted"/>